<dbReference type="EC" id="2.7.13.3" evidence="2"/>
<evidence type="ECO:0000256" key="1">
    <source>
        <dbReference type="ARBA" id="ARBA00000085"/>
    </source>
</evidence>
<dbReference type="InterPro" id="IPR019734">
    <property type="entry name" value="TPR_rpt"/>
</dbReference>
<dbReference type="PANTHER" id="PTHR24421:SF10">
    <property type="entry name" value="NITRATE_NITRITE SENSOR PROTEIN NARQ"/>
    <property type="match status" value="1"/>
</dbReference>
<feature type="repeat" description="TPR" evidence="6">
    <location>
        <begin position="111"/>
        <end position="144"/>
    </location>
</feature>
<dbReference type="SUPFAM" id="SSF55874">
    <property type="entry name" value="ATPase domain of HSP90 chaperone/DNA topoisomerase II/histidine kinase"/>
    <property type="match status" value="1"/>
</dbReference>
<dbReference type="InterPro" id="IPR036890">
    <property type="entry name" value="HATPase_C_sf"/>
</dbReference>
<feature type="transmembrane region" description="Helical" evidence="8">
    <location>
        <begin position="338"/>
        <end position="358"/>
    </location>
</feature>
<dbReference type="Pfam" id="PF13424">
    <property type="entry name" value="TPR_12"/>
    <property type="match status" value="1"/>
</dbReference>
<dbReference type="EMBL" id="RAPY01000002">
    <property type="protein sequence ID" value="RKE52758.1"/>
    <property type="molecule type" value="Genomic_DNA"/>
</dbReference>
<keyword evidence="8" id="KW-0472">Membrane</keyword>
<dbReference type="AlphaFoldDB" id="A0A420B7Z1"/>
<keyword evidence="7" id="KW-0175">Coiled coil</keyword>
<dbReference type="InterPro" id="IPR004358">
    <property type="entry name" value="Sig_transdc_His_kin-like_C"/>
</dbReference>
<dbReference type="GO" id="GO:0004673">
    <property type="term" value="F:protein histidine kinase activity"/>
    <property type="evidence" value="ECO:0007669"/>
    <property type="project" value="UniProtKB-EC"/>
</dbReference>
<reference evidence="10 11" key="1">
    <citation type="submission" date="2018-09" db="EMBL/GenBank/DDBJ databases">
        <title>Genomic Encyclopedia of Type Strains, Phase III (KMG-III): the genomes of soil and plant-associated and newly described type strains.</title>
        <authorList>
            <person name="Whitman W."/>
        </authorList>
    </citation>
    <scope>NUCLEOTIDE SEQUENCE [LARGE SCALE GENOMIC DNA]</scope>
    <source>
        <strain evidence="10 11">CECT 7938</strain>
    </source>
</reference>
<name>A0A420B7Z1_SPHD1</name>
<evidence type="ECO:0000256" key="7">
    <source>
        <dbReference type="SAM" id="Coils"/>
    </source>
</evidence>
<dbReference type="PRINTS" id="PR00344">
    <property type="entry name" value="BCTRLSENSOR"/>
</dbReference>
<evidence type="ECO:0000259" key="9">
    <source>
        <dbReference type="PROSITE" id="PS50109"/>
    </source>
</evidence>
<keyword evidence="5" id="KW-0902">Two-component regulatory system</keyword>
<dbReference type="InterPro" id="IPR050482">
    <property type="entry name" value="Sensor_HK_TwoCompSys"/>
</dbReference>
<dbReference type="CDD" id="cd16917">
    <property type="entry name" value="HATPase_UhpB-NarQ-NarX-like"/>
    <property type="match status" value="1"/>
</dbReference>
<dbReference type="Proteomes" id="UP000286246">
    <property type="component" value="Unassembled WGS sequence"/>
</dbReference>
<dbReference type="PROSITE" id="PS50005">
    <property type="entry name" value="TPR"/>
    <property type="match status" value="1"/>
</dbReference>
<dbReference type="InterPro" id="IPR011990">
    <property type="entry name" value="TPR-like_helical_dom_sf"/>
</dbReference>
<feature type="domain" description="Histidine kinase" evidence="9">
    <location>
        <begin position="476"/>
        <end position="561"/>
    </location>
</feature>
<keyword evidence="8" id="KW-0812">Transmembrane</keyword>
<feature type="coiled-coil region" evidence="7">
    <location>
        <begin position="307"/>
        <end position="337"/>
    </location>
</feature>
<gene>
    <name evidence="10" type="ORF">DFQ12_3004</name>
</gene>
<dbReference type="PROSITE" id="PS51257">
    <property type="entry name" value="PROKAR_LIPOPROTEIN"/>
    <property type="match status" value="1"/>
</dbReference>
<keyword evidence="6" id="KW-0802">TPR repeat</keyword>
<keyword evidence="4 10" id="KW-0418">Kinase</keyword>
<evidence type="ECO:0000256" key="3">
    <source>
        <dbReference type="ARBA" id="ARBA00022679"/>
    </source>
</evidence>
<dbReference type="GO" id="GO:0000160">
    <property type="term" value="P:phosphorelay signal transduction system"/>
    <property type="evidence" value="ECO:0007669"/>
    <property type="project" value="UniProtKB-KW"/>
</dbReference>
<dbReference type="PANTHER" id="PTHR24421">
    <property type="entry name" value="NITRATE/NITRITE SENSOR PROTEIN NARX-RELATED"/>
    <property type="match status" value="1"/>
</dbReference>
<dbReference type="Gene3D" id="1.25.40.10">
    <property type="entry name" value="Tetratricopeptide repeat domain"/>
    <property type="match status" value="1"/>
</dbReference>
<evidence type="ECO:0000256" key="5">
    <source>
        <dbReference type="ARBA" id="ARBA00023012"/>
    </source>
</evidence>
<sequence length="561" mass="65017">MKYYYLYFLLFFLFSSCQRVENENLIKRENPDFDKAYKFLEEGNTDSSYFFFEQAKQVFLEEGDSVGVAKCLINMAITQREQGDYYGAQETSLEALRCLDIKNTKHGIYLSTIYNNLAISVYELKDYEQAIKFYDTAIKYSDDSTSTQIYMNNLARAQHEQKDYKKAIDIYSKVLRKEKRGSSEYARTLANYAQAMWLNDNSYNPLVAYFEAFHIRAKLNDLWGLNSSYARFSDYYLKINRDSSLYYANKQYAIAKKINSADDEIKALERLIKVGSTDSVTFYFNQYKLINDSIQQARAAAKNQFALIRYEVEKNKAENLRLEKENAEKQNRLIRQRVITGASLFLLILVAGGGTLWYKRRKQRLELEAENKVKETQLHLSKKIHDVVANGIYRVMSEIEHNEDVDRDGVLDKLENMYHQSRDISHNVEQQTITEIPYNEQLASLLKSFAADHRRVLIAGNDAEQWIDVSKRIKEEVKHVLQELMVNMKKHSQAEQVVVRFEKLDQQLTIYYKDNGVGMPAEKSQGKGLANTVSRIESLGGKIIFVSEPGKGLSITTNIPL</sequence>
<evidence type="ECO:0000256" key="2">
    <source>
        <dbReference type="ARBA" id="ARBA00012438"/>
    </source>
</evidence>
<dbReference type="SUPFAM" id="SSF48452">
    <property type="entry name" value="TPR-like"/>
    <property type="match status" value="1"/>
</dbReference>
<accession>A0A420B7Z1</accession>
<evidence type="ECO:0000256" key="8">
    <source>
        <dbReference type="SAM" id="Phobius"/>
    </source>
</evidence>
<dbReference type="SMART" id="SM00028">
    <property type="entry name" value="TPR"/>
    <property type="match status" value="3"/>
</dbReference>
<comment type="caution">
    <text evidence="10">The sequence shown here is derived from an EMBL/GenBank/DDBJ whole genome shotgun (WGS) entry which is preliminary data.</text>
</comment>
<dbReference type="InterPro" id="IPR003594">
    <property type="entry name" value="HATPase_dom"/>
</dbReference>
<dbReference type="InterPro" id="IPR005467">
    <property type="entry name" value="His_kinase_dom"/>
</dbReference>
<keyword evidence="11" id="KW-1185">Reference proteome</keyword>
<evidence type="ECO:0000313" key="11">
    <source>
        <dbReference type="Proteomes" id="UP000286246"/>
    </source>
</evidence>
<evidence type="ECO:0000256" key="6">
    <source>
        <dbReference type="PROSITE-ProRule" id="PRU00339"/>
    </source>
</evidence>
<keyword evidence="3" id="KW-0808">Transferase</keyword>
<evidence type="ECO:0000256" key="4">
    <source>
        <dbReference type="ARBA" id="ARBA00022777"/>
    </source>
</evidence>
<dbReference type="Pfam" id="PF02518">
    <property type="entry name" value="HATPase_c"/>
    <property type="match status" value="1"/>
</dbReference>
<organism evidence="10 11">
    <name type="scientific">Sphingobacterium detergens</name>
    <dbReference type="NCBI Taxonomy" id="1145106"/>
    <lineage>
        <taxon>Bacteria</taxon>
        <taxon>Pseudomonadati</taxon>
        <taxon>Bacteroidota</taxon>
        <taxon>Sphingobacteriia</taxon>
        <taxon>Sphingobacteriales</taxon>
        <taxon>Sphingobacteriaceae</taxon>
        <taxon>Sphingobacterium</taxon>
    </lineage>
</organism>
<protein>
    <recommendedName>
        <fullName evidence="2">histidine kinase</fullName>
        <ecNumber evidence="2">2.7.13.3</ecNumber>
    </recommendedName>
</protein>
<evidence type="ECO:0000313" key="10">
    <source>
        <dbReference type="EMBL" id="RKE52758.1"/>
    </source>
</evidence>
<proteinExistence type="predicted"/>
<comment type="catalytic activity">
    <reaction evidence="1">
        <text>ATP + protein L-histidine = ADP + protein N-phospho-L-histidine.</text>
        <dbReference type="EC" id="2.7.13.3"/>
    </reaction>
</comment>
<dbReference type="PROSITE" id="PS50109">
    <property type="entry name" value="HIS_KIN"/>
    <property type="match status" value="1"/>
</dbReference>
<keyword evidence="8" id="KW-1133">Transmembrane helix</keyword>
<dbReference type="Gene3D" id="3.30.565.10">
    <property type="entry name" value="Histidine kinase-like ATPase, C-terminal domain"/>
    <property type="match status" value="1"/>
</dbReference>